<dbReference type="AlphaFoldDB" id="B6G8S1"/>
<reference evidence="1 2" key="1">
    <citation type="submission" date="2008-10" db="EMBL/GenBank/DDBJ databases">
        <title>Draft genome sequence of Collinsella stercoris (DSM 13279).</title>
        <authorList>
            <person name="Sudarsanam P."/>
            <person name="Ley R."/>
            <person name="Guruge J."/>
            <person name="Turnbaugh P.J."/>
            <person name="Mahowald M."/>
            <person name="Liep D."/>
            <person name="Gordon J."/>
        </authorList>
    </citation>
    <scope>NUCLEOTIDE SEQUENCE [LARGE SCALE GENOMIC DNA]</scope>
    <source>
        <strain evidence="1 2">DSM 13279</strain>
    </source>
</reference>
<evidence type="ECO:0000313" key="1">
    <source>
        <dbReference type="EMBL" id="EEA91320.1"/>
    </source>
</evidence>
<dbReference type="OrthoDB" id="9772503at2"/>
<dbReference type="EMBL" id="ABXJ01000027">
    <property type="protein sequence ID" value="EEA91320.1"/>
    <property type="molecule type" value="Genomic_DNA"/>
</dbReference>
<accession>B6G8S1</accession>
<gene>
    <name evidence="1" type="ORF">COLSTE_00462</name>
</gene>
<sequence length="393" mass="44626">MSLMATLSHRKKDTMGRTSIPRETIVCVERILLEHSDADRGEYLTIHGIRELLKDHYGIDVSKDTVADCLEALGSETLSVPRKVALRTSSSLVPPYELESLLGEKTNSPKRFAAKRLYPINQIKHLIRHLREDDPDSDSLNTERLLLKLVDQSTRDEFDDDIYNGDPLADAPTEAQGTSGLRALLTKVEILDRAIREKVKVRFTRPTEPNANPENWTPYLVAPSGGYYYLFVRPQGSSRKYNVLPFRVDTLSDLTRTDLTVGDYDAFEEEQATARRIFRAGIGRWFSRTTADIENVVVAPSKSACEESKKQRYLFEAMEDKDGFGQVGTTDDGRPQYRFQASHQAMVQWALKMSDLFELVSPEPWRQEVIDKLENQMARSAYGNLASKEVDND</sequence>
<organism evidence="1 2">
    <name type="scientific">Collinsella stercoris DSM 13279</name>
    <dbReference type="NCBI Taxonomy" id="445975"/>
    <lineage>
        <taxon>Bacteria</taxon>
        <taxon>Bacillati</taxon>
        <taxon>Actinomycetota</taxon>
        <taxon>Coriobacteriia</taxon>
        <taxon>Coriobacteriales</taxon>
        <taxon>Coriobacteriaceae</taxon>
        <taxon>Collinsella</taxon>
    </lineage>
</organism>
<name>B6G8S1_9ACTN</name>
<comment type="caution">
    <text evidence="1">The sequence shown here is derived from an EMBL/GenBank/DDBJ whole genome shotgun (WGS) entry which is preliminary data.</text>
</comment>
<dbReference type="HOGENOM" id="CLU_701528_0_0_11"/>
<keyword evidence="2" id="KW-1185">Reference proteome</keyword>
<protein>
    <submittedName>
        <fullName evidence="1">Uncharacterized protein</fullName>
    </submittedName>
</protein>
<reference evidence="1 2" key="2">
    <citation type="submission" date="2008-10" db="EMBL/GenBank/DDBJ databases">
        <authorList>
            <person name="Fulton L."/>
            <person name="Clifton S."/>
            <person name="Fulton B."/>
            <person name="Xu J."/>
            <person name="Minx P."/>
            <person name="Pepin K.H."/>
            <person name="Johnson M."/>
            <person name="Thiruvilangam P."/>
            <person name="Bhonagiri V."/>
            <person name="Nash W.E."/>
            <person name="Mardis E.R."/>
            <person name="Wilson R.K."/>
        </authorList>
    </citation>
    <scope>NUCLEOTIDE SEQUENCE [LARGE SCALE GENOMIC DNA]</scope>
    <source>
        <strain evidence="1 2">DSM 13279</strain>
    </source>
</reference>
<proteinExistence type="predicted"/>
<dbReference type="Proteomes" id="UP000003560">
    <property type="component" value="Unassembled WGS sequence"/>
</dbReference>
<evidence type="ECO:0000313" key="2">
    <source>
        <dbReference type="Proteomes" id="UP000003560"/>
    </source>
</evidence>